<protein>
    <submittedName>
        <fullName evidence="2">Uncharacterized protein</fullName>
    </submittedName>
</protein>
<dbReference type="OrthoDB" id="10604373at2759"/>
<evidence type="ECO:0000313" key="3">
    <source>
        <dbReference type="Proteomes" id="UP000554235"/>
    </source>
</evidence>
<comment type="caution">
    <text evidence="2">The sequence shown here is derived from an EMBL/GenBank/DDBJ whole genome shotgun (WGS) entry which is preliminary data.</text>
</comment>
<feature type="transmembrane region" description="Helical" evidence="1">
    <location>
        <begin position="118"/>
        <end position="137"/>
    </location>
</feature>
<keyword evidence="1" id="KW-0472">Membrane</keyword>
<accession>A0A8H4LFB2</accession>
<name>A0A8H4LFB2_9HYPO</name>
<evidence type="ECO:0000313" key="2">
    <source>
        <dbReference type="EMBL" id="KAF4466464.1"/>
    </source>
</evidence>
<dbReference type="Proteomes" id="UP000554235">
    <property type="component" value="Unassembled WGS sequence"/>
</dbReference>
<sequence length="167" mass="18635">MENQSKRNIMRQIRDRWNDHVPTSWLWRHLRSLLWRPMTHMGTLSTAHVDNFELSQGPQEVVLRSRQLAQDLSALLAGHDDISAVDNFATEYPHVITGAAFGNVVVVSYEIKRKAMSYLLVIGLMASALVGLALGISRASIEVGFTVFGGMTILVTAPMGVVFWMKP</sequence>
<keyword evidence="3" id="KW-1185">Reference proteome</keyword>
<gene>
    <name evidence="2" type="ORF">FALBO_6678</name>
</gene>
<dbReference type="AlphaFoldDB" id="A0A8H4LFB2"/>
<reference evidence="2 3" key="1">
    <citation type="submission" date="2020-01" db="EMBL/GenBank/DDBJ databases">
        <title>Identification and distribution of gene clusters putatively required for synthesis of sphingolipid metabolism inhibitors in phylogenetically diverse species of the filamentous fungus Fusarium.</title>
        <authorList>
            <person name="Kim H.-S."/>
            <person name="Busman M."/>
            <person name="Brown D.W."/>
            <person name="Divon H."/>
            <person name="Uhlig S."/>
            <person name="Proctor R.H."/>
        </authorList>
    </citation>
    <scope>NUCLEOTIDE SEQUENCE [LARGE SCALE GENOMIC DNA]</scope>
    <source>
        <strain evidence="2 3">NRRL 20459</strain>
    </source>
</reference>
<dbReference type="EMBL" id="JAADYS010000871">
    <property type="protein sequence ID" value="KAF4466464.1"/>
    <property type="molecule type" value="Genomic_DNA"/>
</dbReference>
<evidence type="ECO:0000256" key="1">
    <source>
        <dbReference type="SAM" id="Phobius"/>
    </source>
</evidence>
<organism evidence="2 3">
    <name type="scientific">Fusarium albosuccineum</name>
    <dbReference type="NCBI Taxonomy" id="1237068"/>
    <lineage>
        <taxon>Eukaryota</taxon>
        <taxon>Fungi</taxon>
        <taxon>Dikarya</taxon>
        <taxon>Ascomycota</taxon>
        <taxon>Pezizomycotina</taxon>
        <taxon>Sordariomycetes</taxon>
        <taxon>Hypocreomycetidae</taxon>
        <taxon>Hypocreales</taxon>
        <taxon>Nectriaceae</taxon>
        <taxon>Fusarium</taxon>
        <taxon>Fusarium decemcellulare species complex</taxon>
    </lineage>
</organism>
<proteinExistence type="predicted"/>
<feature type="transmembrane region" description="Helical" evidence="1">
    <location>
        <begin position="143"/>
        <end position="165"/>
    </location>
</feature>
<keyword evidence="1" id="KW-0812">Transmembrane</keyword>
<keyword evidence="1" id="KW-1133">Transmembrane helix</keyword>